<dbReference type="NCBIfam" id="NF001377">
    <property type="entry name" value="PRK00278.2-4"/>
    <property type="match status" value="1"/>
</dbReference>
<evidence type="ECO:0000259" key="9">
    <source>
        <dbReference type="Pfam" id="PF00218"/>
    </source>
</evidence>
<keyword evidence="6 8" id="KW-0057">Aromatic amino acid biosynthesis</keyword>
<dbReference type="Pfam" id="PF00218">
    <property type="entry name" value="IGPS"/>
    <property type="match status" value="1"/>
</dbReference>
<reference evidence="11" key="1">
    <citation type="journal article" date="2019" name="Int. J. Syst. Evol. Microbiol.">
        <title>The Global Catalogue of Microorganisms (GCM) 10K type strain sequencing project: providing services to taxonomists for standard genome sequencing and annotation.</title>
        <authorList>
            <consortium name="The Broad Institute Genomics Platform"/>
            <consortium name="The Broad Institute Genome Sequencing Center for Infectious Disease"/>
            <person name="Wu L."/>
            <person name="Ma J."/>
        </authorList>
    </citation>
    <scope>NUCLEOTIDE SEQUENCE [LARGE SCALE GENOMIC DNA]</scope>
    <source>
        <strain evidence="11">CGMCC 1.3685</strain>
    </source>
</reference>
<evidence type="ECO:0000256" key="8">
    <source>
        <dbReference type="HAMAP-Rule" id="MF_00134"/>
    </source>
</evidence>
<name>A0ABQ2DMA2_9MICC</name>
<dbReference type="InterPro" id="IPR045186">
    <property type="entry name" value="Indole-3-glycerol_P_synth"/>
</dbReference>
<dbReference type="PROSITE" id="PS00614">
    <property type="entry name" value="IGPS"/>
    <property type="match status" value="1"/>
</dbReference>
<gene>
    <name evidence="8 10" type="primary">trpC</name>
    <name evidence="10" type="ORF">GCM10007173_22920</name>
</gene>
<comment type="catalytic activity">
    <reaction evidence="1 8">
        <text>1-(2-carboxyphenylamino)-1-deoxy-D-ribulose 5-phosphate + H(+) = (1S,2R)-1-C-(indol-3-yl)glycerol 3-phosphate + CO2 + H2O</text>
        <dbReference type="Rhea" id="RHEA:23476"/>
        <dbReference type="ChEBI" id="CHEBI:15377"/>
        <dbReference type="ChEBI" id="CHEBI:15378"/>
        <dbReference type="ChEBI" id="CHEBI:16526"/>
        <dbReference type="ChEBI" id="CHEBI:58613"/>
        <dbReference type="ChEBI" id="CHEBI:58866"/>
        <dbReference type="EC" id="4.1.1.48"/>
    </reaction>
</comment>
<dbReference type="Proteomes" id="UP000606115">
    <property type="component" value="Unassembled WGS sequence"/>
</dbReference>
<protein>
    <recommendedName>
        <fullName evidence="8">Indole-3-glycerol phosphate synthase</fullName>
        <shortName evidence="8">IGPS</shortName>
        <ecNumber evidence="8">4.1.1.48</ecNumber>
    </recommendedName>
</protein>
<evidence type="ECO:0000313" key="11">
    <source>
        <dbReference type="Proteomes" id="UP000606115"/>
    </source>
</evidence>
<keyword evidence="7 8" id="KW-0456">Lyase</keyword>
<keyword evidence="3 8" id="KW-0028">Amino-acid biosynthesis</keyword>
<dbReference type="SUPFAM" id="SSF51366">
    <property type="entry name" value="Ribulose-phoshate binding barrel"/>
    <property type="match status" value="1"/>
</dbReference>
<dbReference type="NCBIfam" id="NF001369">
    <property type="entry name" value="PRK00278.1-1"/>
    <property type="match status" value="1"/>
</dbReference>
<dbReference type="HAMAP" id="MF_00134_B">
    <property type="entry name" value="IGPS_B"/>
    <property type="match status" value="1"/>
</dbReference>
<comment type="similarity">
    <text evidence="8">Belongs to the TrpC family.</text>
</comment>
<organism evidence="10 11">
    <name type="scientific">Glutamicibacter ardleyensis</name>
    <dbReference type="NCBI Taxonomy" id="225894"/>
    <lineage>
        <taxon>Bacteria</taxon>
        <taxon>Bacillati</taxon>
        <taxon>Actinomycetota</taxon>
        <taxon>Actinomycetes</taxon>
        <taxon>Micrococcales</taxon>
        <taxon>Micrococcaceae</taxon>
        <taxon>Glutamicibacter</taxon>
    </lineage>
</organism>
<keyword evidence="4 8" id="KW-0210">Decarboxylase</keyword>
<dbReference type="PANTHER" id="PTHR22854:SF2">
    <property type="entry name" value="INDOLE-3-GLYCEROL-PHOSPHATE SYNTHASE"/>
    <property type="match status" value="1"/>
</dbReference>
<evidence type="ECO:0000256" key="6">
    <source>
        <dbReference type="ARBA" id="ARBA00023141"/>
    </source>
</evidence>
<proteinExistence type="inferred from homology"/>
<dbReference type="CDD" id="cd00331">
    <property type="entry name" value="IGPS"/>
    <property type="match status" value="1"/>
</dbReference>
<keyword evidence="11" id="KW-1185">Reference proteome</keyword>
<evidence type="ECO:0000256" key="2">
    <source>
        <dbReference type="ARBA" id="ARBA00004696"/>
    </source>
</evidence>
<evidence type="ECO:0000256" key="5">
    <source>
        <dbReference type="ARBA" id="ARBA00022822"/>
    </source>
</evidence>
<evidence type="ECO:0000256" key="4">
    <source>
        <dbReference type="ARBA" id="ARBA00022793"/>
    </source>
</evidence>
<keyword evidence="5 8" id="KW-0822">Tryptophan biosynthesis</keyword>
<dbReference type="InterPro" id="IPR001468">
    <property type="entry name" value="Indole-3-GlycerolPSynthase_CS"/>
</dbReference>
<dbReference type="InterPro" id="IPR011060">
    <property type="entry name" value="RibuloseP-bd_barrel"/>
</dbReference>
<feature type="domain" description="Indole-3-glycerol phosphate synthase" evidence="9">
    <location>
        <begin position="17"/>
        <end position="275"/>
    </location>
</feature>
<dbReference type="Gene3D" id="3.20.20.70">
    <property type="entry name" value="Aldolase class I"/>
    <property type="match status" value="1"/>
</dbReference>
<sequence>MVWAVRAAEQHTKLSVLDDIIAGVREDLGARRAILSLDSVKAAAQDTPAALDAYAALGGHTEPGARDTTLKVISEVKRKSPSKGALAQIPEPAVLAAAYQAGGASVISVLTEARRFGGSLADLDAVRAAVQIPVLRKDFTVDEYQIFEARAHGADLILLIVAALDDETLASFLQLTHQLGMNALVETHTEEEIARAVKAGAKIIGVNVRNLKTLEVNVDTFAQLAPLLPLDAVIIAESGVESVAQVQTYAAAGADGVLVGEALVKHADPQATVAQFIAAGTAAKPAR</sequence>
<comment type="pathway">
    <text evidence="2 8">Amino-acid biosynthesis; L-tryptophan biosynthesis; L-tryptophan from chorismate: step 4/5.</text>
</comment>
<evidence type="ECO:0000256" key="1">
    <source>
        <dbReference type="ARBA" id="ARBA00001633"/>
    </source>
</evidence>
<dbReference type="PANTHER" id="PTHR22854">
    <property type="entry name" value="TRYPTOPHAN BIOSYNTHESIS PROTEIN"/>
    <property type="match status" value="1"/>
</dbReference>
<evidence type="ECO:0000256" key="3">
    <source>
        <dbReference type="ARBA" id="ARBA00022605"/>
    </source>
</evidence>
<dbReference type="InterPro" id="IPR013785">
    <property type="entry name" value="Aldolase_TIM"/>
</dbReference>
<accession>A0ABQ2DMA2</accession>
<dbReference type="EMBL" id="BMKX01000005">
    <property type="protein sequence ID" value="GGJ63453.1"/>
    <property type="molecule type" value="Genomic_DNA"/>
</dbReference>
<evidence type="ECO:0000256" key="7">
    <source>
        <dbReference type="ARBA" id="ARBA00023239"/>
    </source>
</evidence>
<comment type="caution">
    <text evidence="10">The sequence shown here is derived from an EMBL/GenBank/DDBJ whole genome shotgun (WGS) entry which is preliminary data.</text>
</comment>
<dbReference type="EC" id="4.1.1.48" evidence="8"/>
<dbReference type="InterPro" id="IPR013798">
    <property type="entry name" value="Indole-3-glycerol_P_synth_dom"/>
</dbReference>
<evidence type="ECO:0000313" key="10">
    <source>
        <dbReference type="EMBL" id="GGJ63453.1"/>
    </source>
</evidence>